<dbReference type="AlphaFoldDB" id="A0A1M6T0Z7"/>
<name>A0A1M6T0Z7_9RHOB</name>
<organism evidence="1 2">
    <name type="scientific">Shimia gijangensis</name>
    <dbReference type="NCBI Taxonomy" id="1470563"/>
    <lineage>
        <taxon>Bacteria</taxon>
        <taxon>Pseudomonadati</taxon>
        <taxon>Pseudomonadota</taxon>
        <taxon>Alphaproteobacteria</taxon>
        <taxon>Rhodobacterales</taxon>
        <taxon>Roseobacteraceae</taxon>
    </lineage>
</organism>
<dbReference type="STRING" id="1470563.SAMN05444000_1345"/>
<dbReference type="Proteomes" id="UP000183982">
    <property type="component" value="Unassembled WGS sequence"/>
</dbReference>
<keyword evidence="2" id="KW-1185">Reference proteome</keyword>
<sequence>MSIAPSEPGFKNPGDTSPTLLIALVRLLAREAARADFATRGTEQQEEVAHA</sequence>
<reference evidence="2" key="1">
    <citation type="submission" date="2016-11" db="EMBL/GenBank/DDBJ databases">
        <authorList>
            <person name="Varghese N."/>
            <person name="Submissions S."/>
        </authorList>
    </citation>
    <scope>NUCLEOTIDE SEQUENCE [LARGE SCALE GENOMIC DNA]</scope>
    <source>
        <strain evidence="2">DSM 100564</strain>
    </source>
</reference>
<evidence type="ECO:0000313" key="2">
    <source>
        <dbReference type="Proteomes" id="UP000183982"/>
    </source>
</evidence>
<evidence type="ECO:0000313" key="1">
    <source>
        <dbReference type="EMBL" id="SHK50645.1"/>
    </source>
</evidence>
<dbReference type="EMBL" id="FQZQ01000034">
    <property type="protein sequence ID" value="SHK50645.1"/>
    <property type="molecule type" value="Genomic_DNA"/>
</dbReference>
<accession>A0A1M6T0Z7</accession>
<gene>
    <name evidence="1" type="ORF">SAMN05444000_1345</name>
</gene>
<proteinExistence type="predicted"/>
<protein>
    <submittedName>
        <fullName evidence="1">Uncharacterized protein</fullName>
    </submittedName>
</protein>